<accession>A0A7M2WW03</accession>
<dbReference type="RefSeq" id="WP_206292642.1">
    <property type="nucleotide sequence ID" value="NZ_CP063458.1"/>
</dbReference>
<evidence type="ECO:0000256" key="2">
    <source>
        <dbReference type="SAM" id="Phobius"/>
    </source>
</evidence>
<evidence type="ECO:0000256" key="1">
    <source>
        <dbReference type="SAM" id="MobiDB-lite"/>
    </source>
</evidence>
<feature type="region of interest" description="Disordered" evidence="1">
    <location>
        <begin position="1"/>
        <end position="26"/>
    </location>
</feature>
<proteinExistence type="predicted"/>
<dbReference type="KEGG" id="hbs:IPV69_25955"/>
<evidence type="ECO:0000313" key="3">
    <source>
        <dbReference type="EMBL" id="QOV89593.1"/>
    </source>
</evidence>
<reference evidence="3 4" key="1">
    <citation type="submission" date="2020-10" db="EMBL/GenBank/DDBJ databases">
        <title>Wide distribution of Phycisphaera-like planctomycetes from WD2101 soil group in peatlands and genome analysis of the first cultivated representative.</title>
        <authorList>
            <person name="Dedysh S.N."/>
            <person name="Beletsky A.V."/>
            <person name="Ivanova A."/>
            <person name="Kulichevskaya I.S."/>
            <person name="Suzina N.E."/>
            <person name="Philippov D.A."/>
            <person name="Rakitin A.L."/>
            <person name="Mardanov A.V."/>
            <person name="Ravin N.V."/>
        </authorList>
    </citation>
    <scope>NUCLEOTIDE SEQUENCE [LARGE SCALE GENOMIC DNA]</scope>
    <source>
        <strain evidence="3 4">M1803</strain>
    </source>
</reference>
<feature type="transmembrane region" description="Helical" evidence="2">
    <location>
        <begin position="87"/>
        <end position="107"/>
    </location>
</feature>
<protein>
    <submittedName>
        <fullName evidence="3">Uncharacterized protein</fullName>
    </submittedName>
</protein>
<feature type="compositionally biased region" description="Basic and acidic residues" evidence="1">
    <location>
        <begin position="1"/>
        <end position="10"/>
    </location>
</feature>
<dbReference type="Proteomes" id="UP000593765">
    <property type="component" value="Chromosome"/>
</dbReference>
<keyword evidence="2" id="KW-0812">Transmembrane</keyword>
<keyword evidence="2" id="KW-1133">Transmembrane helix</keyword>
<organism evidence="3 4">
    <name type="scientific">Humisphaera borealis</name>
    <dbReference type="NCBI Taxonomy" id="2807512"/>
    <lineage>
        <taxon>Bacteria</taxon>
        <taxon>Pseudomonadati</taxon>
        <taxon>Planctomycetota</taxon>
        <taxon>Phycisphaerae</taxon>
        <taxon>Tepidisphaerales</taxon>
        <taxon>Tepidisphaeraceae</taxon>
        <taxon>Humisphaera</taxon>
    </lineage>
</organism>
<feature type="transmembrane region" description="Helical" evidence="2">
    <location>
        <begin position="55"/>
        <end position="75"/>
    </location>
</feature>
<keyword evidence="4" id="KW-1185">Reference proteome</keyword>
<dbReference type="AlphaFoldDB" id="A0A7M2WW03"/>
<name>A0A7M2WW03_9BACT</name>
<keyword evidence="2" id="KW-0472">Membrane</keyword>
<dbReference type="EMBL" id="CP063458">
    <property type="protein sequence ID" value="QOV89593.1"/>
    <property type="molecule type" value="Genomic_DNA"/>
</dbReference>
<sequence>MSDQPPRDSSRPPPLPAAPLQYAAPPSGYELPPASKAQRVFDTVAGPNVRLLDNLVQLGCVVEGGGVGVVVGLLIRKTPGDPFPLVAGGLIGVIAALAVSGVVIGIVRGFGIGRR</sequence>
<evidence type="ECO:0000313" key="4">
    <source>
        <dbReference type="Proteomes" id="UP000593765"/>
    </source>
</evidence>
<gene>
    <name evidence="3" type="ORF">IPV69_25955</name>
</gene>